<dbReference type="GO" id="GO:0005886">
    <property type="term" value="C:plasma membrane"/>
    <property type="evidence" value="ECO:0007669"/>
    <property type="project" value="UniProtKB-SubCell"/>
</dbReference>
<protein>
    <recommendedName>
        <fullName evidence="9">Periplasmic chaperone PpiD</fullName>
    </recommendedName>
    <alternativeName>
        <fullName evidence="10">Periplasmic folding chaperone</fullName>
    </alternativeName>
</protein>
<dbReference type="EMBL" id="AAUX01000001">
    <property type="protein sequence ID" value="EAV47233.1"/>
    <property type="molecule type" value="Genomic_DNA"/>
</dbReference>
<dbReference type="GO" id="GO:0003755">
    <property type="term" value="F:peptidyl-prolyl cis-trans isomerase activity"/>
    <property type="evidence" value="ECO:0007669"/>
    <property type="project" value="UniProtKB-KW"/>
</dbReference>
<keyword evidence="15" id="KW-1185">Reference proteome</keyword>
<evidence type="ECO:0000256" key="11">
    <source>
        <dbReference type="PROSITE-ProRule" id="PRU00278"/>
    </source>
</evidence>
<keyword evidence="11 14" id="KW-0413">Isomerase</keyword>
<feature type="transmembrane region" description="Helical" evidence="12">
    <location>
        <begin position="12"/>
        <end position="30"/>
    </location>
</feature>
<keyword evidence="3" id="KW-0997">Cell inner membrane</keyword>
<dbReference type="Gene3D" id="1.10.4030.10">
    <property type="entry name" value="Porin chaperone SurA, peptide-binding domain"/>
    <property type="match status" value="1"/>
</dbReference>
<feature type="domain" description="PpiC" evidence="13">
    <location>
        <begin position="263"/>
        <end position="366"/>
    </location>
</feature>
<evidence type="ECO:0000256" key="8">
    <source>
        <dbReference type="ARBA" id="ARBA00038408"/>
    </source>
</evidence>
<evidence type="ECO:0000256" key="2">
    <source>
        <dbReference type="ARBA" id="ARBA00022475"/>
    </source>
</evidence>
<dbReference type="PANTHER" id="PTHR47529:SF1">
    <property type="entry name" value="PERIPLASMIC CHAPERONE PPID"/>
    <property type="match status" value="1"/>
</dbReference>
<evidence type="ECO:0000256" key="7">
    <source>
        <dbReference type="ARBA" id="ARBA00023186"/>
    </source>
</evidence>
<evidence type="ECO:0000259" key="13">
    <source>
        <dbReference type="PROSITE" id="PS50198"/>
    </source>
</evidence>
<keyword evidence="4 12" id="KW-0812">Transmembrane</keyword>
<dbReference type="Gene3D" id="3.10.50.40">
    <property type="match status" value="1"/>
</dbReference>
<proteinExistence type="inferred from homology"/>
<evidence type="ECO:0000256" key="9">
    <source>
        <dbReference type="ARBA" id="ARBA00040743"/>
    </source>
</evidence>
<comment type="caution">
    <text evidence="14">The sequence shown here is derived from an EMBL/GenBank/DDBJ whole genome shotgun (WGS) entry which is preliminary data.</text>
</comment>
<comment type="subcellular location">
    <subcellularLocation>
        <location evidence="1">Cell inner membrane</location>
        <topology evidence="1">Single-pass type II membrane protein</topology>
        <orientation evidence="1">Periplasmic side</orientation>
    </subcellularLocation>
</comment>
<dbReference type="SUPFAM" id="SSF54534">
    <property type="entry name" value="FKBP-like"/>
    <property type="match status" value="1"/>
</dbReference>
<dbReference type="PANTHER" id="PTHR47529">
    <property type="entry name" value="PEPTIDYL-PROLYL CIS-TRANS ISOMERASE D"/>
    <property type="match status" value="1"/>
</dbReference>
<evidence type="ECO:0000256" key="3">
    <source>
        <dbReference type="ARBA" id="ARBA00022519"/>
    </source>
</evidence>
<dbReference type="Proteomes" id="UP000054262">
    <property type="component" value="Unassembled WGS sequence"/>
</dbReference>
<dbReference type="InterPro" id="IPR027304">
    <property type="entry name" value="Trigger_fact/SurA_dom_sf"/>
</dbReference>
<dbReference type="OrthoDB" id="9812372at2"/>
<name>A0P6S3_9PROT</name>
<dbReference type="SUPFAM" id="SSF109998">
    <property type="entry name" value="Triger factor/SurA peptide-binding domain-like"/>
    <property type="match status" value="1"/>
</dbReference>
<dbReference type="Pfam" id="PF00639">
    <property type="entry name" value="Rotamase"/>
    <property type="match status" value="1"/>
</dbReference>
<keyword evidence="2" id="KW-1003">Cell membrane</keyword>
<evidence type="ECO:0000256" key="12">
    <source>
        <dbReference type="SAM" id="Phobius"/>
    </source>
</evidence>
<dbReference type="InterPro" id="IPR000297">
    <property type="entry name" value="PPIase_PpiC"/>
</dbReference>
<reference evidence="14 15" key="1">
    <citation type="submission" date="2006-11" db="EMBL/GenBank/DDBJ databases">
        <authorList>
            <person name="Giovannoni S."/>
            <person name="Vergin K."/>
            <person name="Ferriera S."/>
            <person name="Johnson J."/>
            <person name="Kravitz S."/>
            <person name="Beeson K."/>
            <person name="Sutton G."/>
            <person name="Rogers Y.-H."/>
            <person name="Friedman R."/>
            <person name="Frazier M."/>
            <person name="Venter J.C."/>
        </authorList>
    </citation>
    <scope>NUCLEOTIDE SEQUENCE [LARGE SCALE GENOMIC DNA]</scope>
    <source>
        <strain evidence="14 15">HTCC2181</strain>
    </source>
</reference>
<sequence>MLDKIRNSTDSKLAKVILAIIIIPFALFGIDSYLSSVGSNVYIAKVNGVDISAQQYQNTEAMIREQMTDPNTDPALFDSPEFKKAVLDNLISTELMNQSIDKNGFVISNEQLSSYIVGMPDFQENGKFSQERYDQIVQYNNLTPKKLEDRIRTQMATQQAKDSINRLIYVPNEITQPLVNLAYQKRDISLHEIRLDDYKKKIKPTDDEVKQFYDENTSNFIMPDRVKIEFLIYSVAGIVPTISVSNEEARQFFDANKGKFEANQQRRAKHILFAYQPGIDFEEKARIRDLAQTTLNEIKKSPKIFENKVKELSQDTESAKQGGDLGFFSRGDMVKPFADAVFGLKVDGLSGLVETEFGLHIIKLTDIKGEQVSFDKIKTQIKGELLYGKALDQYATNAENFNNTVYENSDDLSVVAQKFGLEVQQSQWLSLDDAKRFFNNDAFANEIFSSESIESKTNTLAIEVSPNNLVSARVIDFSPSALQPLNDIKEQVVDLIIERKSQELIIEDGNMLVEDLKSKKKKVEWFDELVIDRIDKQGLSDQLVKKIFQIDTSELPAYSGFYDLKGEFFVIKINNVVDEDVTDELSVDLYREEYEKALKGAIQAAYIDDLRADAKIKINPKVLSSNQ</sequence>
<evidence type="ECO:0000256" key="6">
    <source>
        <dbReference type="ARBA" id="ARBA00023136"/>
    </source>
</evidence>
<evidence type="ECO:0000313" key="15">
    <source>
        <dbReference type="Proteomes" id="UP000054262"/>
    </source>
</evidence>
<dbReference type="Pfam" id="PF13624">
    <property type="entry name" value="SurA_N_3"/>
    <property type="match status" value="1"/>
</dbReference>
<keyword evidence="11" id="KW-0697">Rotamase</keyword>
<evidence type="ECO:0000256" key="4">
    <source>
        <dbReference type="ARBA" id="ARBA00022692"/>
    </source>
</evidence>
<evidence type="ECO:0000313" key="14">
    <source>
        <dbReference type="EMBL" id="EAV47233.1"/>
    </source>
</evidence>
<organism evidence="14 15">
    <name type="scientific">Methylophilales bacterium HTCC2181</name>
    <dbReference type="NCBI Taxonomy" id="383631"/>
    <lineage>
        <taxon>Bacteria</taxon>
        <taxon>Pseudomonadati</taxon>
        <taxon>Pseudomonadota</taxon>
        <taxon>Betaproteobacteria</taxon>
        <taxon>Nitrosomonadales</taxon>
        <taxon>OM43 clade</taxon>
    </lineage>
</organism>
<dbReference type="InterPro" id="IPR046357">
    <property type="entry name" value="PPIase_dom_sf"/>
</dbReference>
<keyword evidence="6 12" id="KW-0472">Membrane</keyword>
<comment type="similarity">
    <text evidence="8">Belongs to the PpiD chaperone family.</text>
</comment>
<keyword evidence="7" id="KW-0143">Chaperone</keyword>
<evidence type="ECO:0000256" key="1">
    <source>
        <dbReference type="ARBA" id="ARBA00004382"/>
    </source>
</evidence>
<keyword evidence="5 12" id="KW-1133">Transmembrane helix</keyword>
<gene>
    <name evidence="14" type="ORF">MB2181_04130</name>
</gene>
<accession>A0P6S3</accession>
<evidence type="ECO:0000256" key="5">
    <source>
        <dbReference type="ARBA" id="ARBA00022989"/>
    </source>
</evidence>
<dbReference type="InterPro" id="IPR052029">
    <property type="entry name" value="PpiD_chaperone"/>
</dbReference>
<dbReference type="AlphaFoldDB" id="A0P6S3"/>
<evidence type="ECO:0000256" key="10">
    <source>
        <dbReference type="ARBA" id="ARBA00042775"/>
    </source>
</evidence>
<dbReference type="PROSITE" id="PS50198">
    <property type="entry name" value="PPIC_PPIASE_2"/>
    <property type="match status" value="1"/>
</dbReference>